<dbReference type="Pfam" id="PF16798">
    <property type="entry name" value="DUF5069"/>
    <property type="match status" value="1"/>
</dbReference>
<gene>
    <name evidence="2" type="ORF">FEM03_03495</name>
</gene>
<comment type="caution">
    <text evidence="2">The sequence shown here is derived from an EMBL/GenBank/DDBJ whole genome shotgun (WGS) entry which is preliminary data.</text>
</comment>
<evidence type="ECO:0000313" key="2">
    <source>
        <dbReference type="EMBL" id="TLD72432.1"/>
    </source>
</evidence>
<dbReference type="OrthoDB" id="190677at2"/>
<feature type="domain" description="DUF5069" evidence="1">
    <location>
        <begin position="7"/>
        <end position="142"/>
    </location>
</feature>
<accession>A0A5R8KJG8</accession>
<evidence type="ECO:0000313" key="3">
    <source>
        <dbReference type="Proteomes" id="UP000306196"/>
    </source>
</evidence>
<dbReference type="RefSeq" id="WP_138084786.1">
    <property type="nucleotide sequence ID" value="NZ_VAUV01000002.1"/>
</dbReference>
<dbReference type="InterPro" id="IPR031849">
    <property type="entry name" value="DUF5069"/>
</dbReference>
<protein>
    <submittedName>
        <fullName evidence="2">DUF5069 domain-containing protein</fullName>
    </submittedName>
</protein>
<organism evidence="2 3">
    <name type="scientific">Phragmitibacter flavus</name>
    <dbReference type="NCBI Taxonomy" id="2576071"/>
    <lineage>
        <taxon>Bacteria</taxon>
        <taxon>Pseudomonadati</taxon>
        <taxon>Verrucomicrobiota</taxon>
        <taxon>Verrucomicrobiia</taxon>
        <taxon>Verrucomicrobiales</taxon>
        <taxon>Verrucomicrobiaceae</taxon>
        <taxon>Phragmitibacter</taxon>
    </lineage>
</organism>
<keyword evidence="3" id="KW-1185">Reference proteome</keyword>
<sequence length="147" mass="16828">MSSVPGLRSPYETTLGIVYFARMLDKIRLHAKGELPSDYTDFIGDQSGVFDQRACRFLQISYNALTARTLQGGTEEEILQWAFTIGHRSNDEEIEIWNGFMTKRGWRDTATPRLKFRLEEANLPQDGTIQTMFDFIDADEGRALRQG</sequence>
<dbReference type="Proteomes" id="UP000306196">
    <property type="component" value="Unassembled WGS sequence"/>
</dbReference>
<dbReference type="AlphaFoldDB" id="A0A5R8KJG8"/>
<name>A0A5R8KJG8_9BACT</name>
<reference evidence="2 3" key="1">
    <citation type="submission" date="2019-05" db="EMBL/GenBank/DDBJ databases">
        <title>Verrucobacter flavum gen. nov., sp. nov. a new member of the family Verrucomicrobiaceae.</title>
        <authorList>
            <person name="Szuroczki S."/>
            <person name="Abbaszade G."/>
            <person name="Szabo A."/>
            <person name="Felfoldi T."/>
            <person name="Schumann P."/>
            <person name="Boka K."/>
            <person name="Keki Z."/>
            <person name="Toumi M."/>
            <person name="Toth E."/>
        </authorList>
    </citation>
    <scope>NUCLEOTIDE SEQUENCE [LARGE SCALE GENOMIC DNA]</scope>
    <source>
        <strain evidence="2 3">MG-N-17</strain>
    </source>
</reference>
<evidence type="ECO:0000259" key="1">
    <source>
        <dbReference type="Pfam" id="PF16798"/>
    </source>
</evidence>
<proteinExistence type="predicted"/>
<dbReference type="EMBL" id="VAUV01000002">
    <property type="protein sequence ID" value="TLD72432.1"/>
    <property type="molecule type" value="Genomic_DNA"/>
</dbReference>